<name>A0A5B8R8G6_9ZZZZ</name>
<gene>
    <name evidence="5" type="ORF">KBTEX_00547</name>
</gene>
<proteinExistence type="inferred from homology"/>
<dbReference type="Gene3D" id="3.40.50.10790">
    <property type="entry name" value="S-adenosyl-l-methionine hydroxide adenosyltransferase, N-terminal"/>
    <property type="match status" value="1"/>
</dbReference>
<feature type="domain" description="S-adenosyl-l-methionine hydroxide adenosyltransferase N-terminal" evidence="3">
    <location>
        <begin position="11"/>
        <end position="145"/>
    </location>
</feature>
<comment type="similarity">
    <text evidence="2">Belongs to the SAM hydrolase / SAM-dependent halogenase family.</text>
</comment>
<feature type="domain" description="S-adenosyl-l-methionine hydroxide adenosyltransferase C-terminal" evidence="4">
    <location>
        <begin position="167"/>
        <end position="245"/>
    </location>
</feature>
<dbReference type="EMBL" id="MN079081">
    <property type="protein sequence ID" value="QEA04243.1"/>
    <property type="molecule type" value="Genomic_DNA"/>
</dbReference>
<reference evidence="5" key="1">
    <citation type="submission" date="2019-06" db="EMBL/GenBank/DDBJ databases">
        <authorList>
            <person name="Murdoch R.W."/>
            <person name="Fathepure B."/>
        </authorList>
    </citation>
    <scope>NUCLEOTIDE SEQUENCE</scope>
</reference>
<organism evidence="5">
    <name type="scientific">uncultured organism</name>
    <dbReference type="NCBI Taxonomy" id="155900"/>
    <lineage>
        <taxon>unclassified sequences</taxon>
        <taxon>environmental samples</taxon>
    </lineage>
</organism>
<dbReference type="AlphaFoldDB" id="A0A5B8R8G6"/>
<evidence type="ECO:0000256" key="1">
    <source>
        <dbReference type="ARBA" id="ARBA00022691"/>
    </source>
</evidence>
<dbReference type="SUPFAM" id="SSF101852">
    <property type="entry name" value="Bacterial fluorinating enzyme, C-terminal domain"/>
    <property type="match status" value="1"/>
</dbReference>
<evidence type="ECO:0000313" key="5">
    <source>
        <dbReference type="EMBL" id="QEA04243.1"/>
    </source>
</evidence>
<keyword evidence="1" id="KW-0949">S-adenosyl-L-methionine</keyword>
<dbReference type="Pfam" id="PF01887">
    <property type="entry name" value="SAM_HAT_N"/>
    <property type="match status" value="1"/>
</dbReference>
<dbReference type="InterPro" id="IPR002747">
    <property type="entry name" value="SAM_OH_AdoTrfase"/>
</dbReference>
<dbReference type="PANTHER" id="PTHR35092">
    <property type="entry name" value="CHLORINASE MJ1651"/>
    <property type="match status" value="1"/>
</dbReference>
<evidence type="ECO:0000256" key="2">
    <source>
        <dbReference type="ARBA" id="ARBA00024035"/>
    </source>
</evidence>
<dbReference type="InterPro" id="IPR046470">
    <property type="entry name" value="SAM_HAT_C"/>
</dbReference>
<evidence type="ECO:0000259" key="4">
    <source>
        <dbReference type="Pfam" id="PF20257"/>
    </source>
</evidence>
<evidence type="ECO:0000259" key="3">
    <source>
        <dbReference type="Pfam" id="PF01887"/>
    </source>
</evidence>
<dbReference type="SUPFAM" id="SSF102522">
    <property type="entry name" value="Bacterial fluorinating enzyme, N-terminal domain"/>
    <property type="match status" value="1"/>
</dbReference>
<dbReference type="PIRSF" id="PIRSF006779">
    <property type="entry name" value="UCP006779"/>
    <property type="match status" value="1"/>
</dbReference>
<dbReference type="PANTHER" id="PTHR35092:SF1">
    <property type="entry name" value="CHLORINASE MJ1651"/>
    <property type="match status" value="1"/>
</dbReference>
<dbReference type="Gene3D" id="2.40.30.90">
    <property type="entry name" value="Bacterial fluorinating enzyme like"/>
    <property type="match status" value="1"/>
</dbReference>
<dbReference type="InterPro" id="IPR046469">
    <property type="entry name" value="SAM_HAT_N"/>
</dbReference>
<dbReference type="InterPro" id="IPR023227">
    <property type="entry name" value="SAM_OH_AdoTrfase_C_sf"/>
</dbReference>
<evidence type="ECO:0008006" key="6">
    <source>
        <dbReference type="Google" id="ProtNLM"/>
    </source>
</evidence>
<accession>A0A5B8R8G6</accession>
<protein>
    <recommendedName>
        <fullName evidence="6">Adenosyl-chloride synthase</fullName>
    </recommendedName>
</protein>
<sequence length="249" mass="26129">MGECHGVTAMILLYTDFGLEGPYVGLLHRVIAGRVAATPIVDLMHDAPRFRPREAGLLLDALAPGLPRRCIVVAVVDPGVGSSREALVARVADRWYVGPDNGLLAPLLRGDDARAWRLPAVGGASPSFHGRDVFAPAAASLAVGRFPAGVRAVDDWVDRDGPAGEDRVVYIDGFGNAMTGRRADSIPPGRAPVLAGQALPRARTFSDREVGEAFWYENAFGLIEIAVNQGSAAAALGLAVGDPVTFAAE</sequence>
<dbReference type="Pfam" id="PF20257">
    <property type="entry name" value="SAM_HAT_C"/>
    <property type="match status" value="1"/>
</dbReference>
<dbReference type="InterPro" id="IPR023228">
    <property type="entry name" value="SAM_OH_AdoTrfase_N_sf"/>
</dbReference>